<dbReference type="Proteomes" id="UP000078516">
    <property type="component" value="Unassembled WGS sequence"/>
</dbReference>
<proteinExistence type="inferred from homology"/>
<evidence type="ECO:0000256" key="4">
    <source>
        <dbReference type="ARBA" id="ARBA00022801"/>
    </source>
</evidence>
<dbReference type="Pfam" id="PF03577">
    <property type="entry name" value="Peptidase_C69"/>
    <property type="match status" value="1"/>
</dbReference>
<dbReference type="GeneID" id="77486822"/>
<dbReference type="GO" id="GO:0006508">
    <property type="term" value="P:proteolysis"/>
    <property type="evidence" value="ECO:0007669"/>
    <property type="project" value="UniProtKB-KW"/>
</dbReference>
<dbReference type="Gene3D" id="3.60.60.10">
    <property type="entry name" value="Penicillin V Acylase, Chain A"/>
    <property type="match status" value="1"/>
</dbReference>
<dbReference type="RefSeq" id="WP_067484782.1">
    <property type="nucleotide sequence ID" value="NZ_BSWU01000010.1"/>
</dbReference>
<evidence type="ECO:0000256" key="6">
    <source>
        <dbReference type="RuleBase" id="RU364089"/>
    </source>
</evidence>
<comment type="similarity">
    <text evidence="2 6">Belongs to the peptidase C69 family.</text>
</comment>
<evidence type="ECO:0000256" key="2">
    <source>
        <dbReference type="ARBA" id="ARBA00007225"/>
    </source>
</evidence>
<evidence type="ECO:0000256" key="3">
    <source>
        <dbReference type="ARBA" id="ARBA00022670"/>
    </source>
</evidence>
<dbReference type="EC" id="3.4.-.-" evidence="6"/>
<name>A0A179EQ15_ENTTH</name>
<evidence type="ECO:0000256" key="1">
    <source>
        <dbReference type="ARBA" id="ARBA00001670"/>
    </source>
</evidence>
<keyword evidence="3 6" id="KW-0645">Protease</keyword>
<dbReference type="InterPro" id="IPR005322">
    <property type="entry name" value="Peptidase_C69"/>
</dbReference>
<evidence type="ECO:0000313" key="8">
    <source>
        <dbReference type="Proteomes" id="UP000078516"/>
    </source>
</evidence>
<dbReference type="AlphaFoldDB" id="A0A179EQ15"/>
<evidence type="ECO:0000313" key="7">
    <source>
        <dbReference type="EMBL" id="OAQ54960.1"/>
    </source>
</evidence>
<dbReference type="GO" id="GO:0016805">
    <property type="term" value="F:dipeptidase activity"/>
    <property type="evidence" value="ECO:0007669"/>
    <property type="project" value="UniProtKB-KW"/>
</dbReference>
<gene>
    <name evidence="7" type="ORF">A6E74_10165</name>
</gene>
<accession>A0A179EQ15</accession>
<organism evidence="7 8">
    <name type="scientific">Enterococcus thailandicus</name>
    <dbReference type="NCBI Taxonomy" id="417368"/>
    <lineage>
        <taxon>Bacteria</taxon>
        <taxon>Bacillati</taxon>
        <taxon>Bacillota</taxon>
        <taxon>Bacilli</taxon>
        <taxon>Lactobacillales</taxon>
        <taxon>Enterococcaceae</taxon>
        <taxon>Enterococcus</taxon>
    </lineage>
</organism>
<dbReference type="PANTHER" id="PTHR12994:SF17">
    <property type="entry name" value="LD30995P"/>
    <property type="match status" value="1"/>
</dbReference>
<protein>
    <recommendedName>
        <fullName evidence="6">Dipeptidase</fullName>
        <ecNumber evidence="6">3.4.-.-</ecNumber>
    </recommendedName>
</protein>
<keyword evidence="8" id="KW-1185">Reference proteome</keyword>
<keyword evidence="5 6" id="KW-0224">Dipeptidase</keyword>
<dbReference type="GO" id="GO:0070004">
    <property type="term" value="F:cysteine-type exopeptidase activity"/>
    <property type="evidence" value="ECO:0007669"/>
    <property type="project" value="InterPro"/>
</dbReference>
<evidence type="ECO:0000256" key="5">
    <source>
        <dbReference type="ARBA" id="ARBA00022997"/>
    </source>
</evidence>
<dbReference type="PANTHER" id="PTHR12994">
    <property type="entry name" value="SECERNIN"/>
    <property type="match status" value="1"/>
</dbReference>
<reference evidence="7 8" key="1">
    <citation type="submission" date="2016-04" db="EMBL/GenBank/DDBJ databases">
        <title>Draft genome of an Enterococcus thailandicus strain isolated from bovine feces.</title>
        <authorList>
            <person name="Beukers A.G."/>
            <person name="Zaheer R."/>
            <person name="Goji N."/>
            <person name="Cook S.R."/>
            <person name="Amoako K."/>
            <person name="Chaves A.V."/>
            <person name="Ward M.P."/>
            <person name="Mcallister T.A."/>
        </authorList>
    </citation>
    <scope>NUCLEOTIDE SEQUENCE [LARGE SCALE GENOMIC DNA]</scope>
    <source>
        <strain evidence="7 8">F0711D 46</strain>
    </source>
</reference>
<comment type="caution">
    <text evidence="7">The sequence shown here is derived from an EMBL/GenBank/DDBJ whole genome shotgun (WGS) entry which is preliminary data.</text>
</comment>
<keyword evidence="4 6" id="KW-0378">Hydrolase</keyword>
<dbReference type="EMBL" id="LWMN01000016">
    <property type="protein sequence ID" value="OAQ54960.1"/>
    <property type="molecule type" value="Genomic_DNA"/>
</dbReference>
<comment type="catalytic activity">
    <reaction evidence="1">
        <text>an L-aminoacyl-L-amino acid + H2O = 2 an L-alpha-amino acid</text>
        <dbReference type="Rhea" id="RHEA:48940"/>
        <dbReference type="ChEBI" id="CHEBI:15377"/>
        <dbReference type="ChEBI" id="CHEBI:59869"/>
        <dbReference type="ChEBI" id="CHEBI:77460"/>
        <dbReference type="EC" id="3.4.13.19"/>
    </reaction>
</comment>
<sequence>MRNKVKSSCTTILVGKKASIDGSTMIARNEDSEKAIEPKRFIVVQPESQPKIYESKISHVSIPLPENPLRYTATPNADDSIGIWGEAGINQANVAMTATETITSNSRILGVDPYVENGIGEEDLLTIVLPYISSAREGVTRLGQLLEEYGTYEPNALAFSDNDEIWYFETIGGHHWAAIKIPDEAYVIAPNRMNIDTFEVDSENTMCSEDLVELIENNHLNPNPEEALNLRHIFGSATIKDHHYNNPRAWYGQKYFTPEIVQDPMDDDLPFICYANRKISVEEIKFVLSSHYQDTVFDAYGVGTDQQKKSFRPIGINRNIQCHILQLRNDVPKSISGIQWLAFGPNTFNVLVPFYTNVEQTPARYSDTSTSFDFNHPYWLFCMAALIGDYDYDRFTDIYADYEQESMASFRNKQLLADAQATKDFSTDYLEEINQQLAEECYNRTVALLGQMVEKGATQMTLRFDLGD</sequence>
<dbReference type="InterPro" id="IPR047804">
    <property type="entry name" value="C69_dipept_A-like"/>
</dbReference>
<dbReference type="NCBIfam" id="NF033678">
    <property type="entry name" value="C69_fam_dipept"/>
    <property type="match status" value="1"/>
</dbReference>
<dbReference type="KEGG" id="eth:CK496_04145"/>